<feature type="compositionally biased region" description="Acidic residues" evidence="1">
    <location>
        <begin position="823"/>
        <end position="835"/>
    </location>
</feature>
<evidence type="ECO:0000256" key="1">
    <source>
        <dbReference type="SAM" id="MobiDB-lite"/>
    </source>
</evidence>
<feature type="compositionally biased region" description="Acidic residues" evidence="1">
    <location>
        <begin position="406"/>
        <end position="424"/>
    </location>
</feature>
<name>A0ABR1FDQ1_9ASCO</name>
<dbReference type="Proteomes" id="UP001498771">
    <property type="component" value="Unassembled WGS sequence"/>
</dbReference>
<dbReference type="GeneID" id="90040533"/>
<feature type="compositionally biased region" description="Polar residues" evidence="1">
    <location>
        <begin position="575"/>
        <end position="587"/>
    </location>
</feature>
<feature type="region of interest" description="Disordered" evidence="1">
    <location>
        <begin position="1"/>
        <end position="43"/>
    </location>
</feature>
<feature type="region of interest" description="Disordered" evidence="1">
    <location>
        <begin position="121"/>
        <end position="224"/>
    </location>
</feature>
<feature type="region of interest" description="Disordered" evidence="1">
    <location>
        <begin position="246"/>
        <end position="266"/>
    </location>
</feature>
<reference evidence="2 3" key="1">
    <citation type="submission" date="2024-03" db="EMBL/GenBank/DDBJ databases">
        <title>Genome-scale model development and genomic sequencing of the oleaginous clade Lipomyces.</title>
        <authorList>
            <consortium name="Lawrence Berkeley National Laboratory"/>
            <person name="Czajka J.J."/>
            <person name="Han Y."/>
            <person name="Kim J."/>
            <person name="Mondo S.J."/>
            <person name="Hofstad B.A."/>
            <person name="Robles A."/>
            <person name="Haridas S."/>
            <person name="Riley R."/>
            <person name="LaButti K."/>
            <person name="Pangilinan J."/>
            <person name="Andreopoulos W."/>
            <person name="Lipzen A."/>
            <person name="Yan J."/>
            <person name="Wang M."/>
            <person name="Ng V."/>
            <person name="Grigoriev I.V."/>
            <person name="Spatafora J.W."/>
            <person name="Magnuson J.K."/>
            <person name="Baker S.E."/>
            <person name="Pomraning K.R."/>
        </authorList>
    </citation>
    <scope>NUCLEOTIDE SEQUENCE [LARGE SCALE GENOMIC DNA]</scope>
    <source>
        <strain evidence="2 3">Phaff 52-87</strain>
    </source>
</reference>
<dbReference type="EMBL" id="JBBJBU010000001">
    <property type="protein sequence ID" value="KAK7207974.1"/>
    <property type="molecule type" value="Genomic_DNA"/>
</dbReference>
<dbReference type="PANTHER" id="PTHR38426">
    <property type="entry name" value="MAINTENANCE OF TELOMERE CAPPING PROTEIN 4"/>
    <property type="match status" value="1"/>
</dbReference>
<feature type="region of interest" description="Disordered" evidence="1">
    <location>
        <begin position="477"/>
        <end position="696"/>
    </location>
</feature>
<feature type="compositionally biased region" description="Low complexity" evidence="1">
    <location>
        <begin position="664"/>
        <end position="684"/>
    </location>
</feature>
<feature type="region of interest" description="Disordered" evidence="1">
    <location>
        <begin position="394"/>
        <end position="448"/>
    </location>
</feature>
<feature type="region of interest" description="Disordered" evidence="1">
    <location>
        <begin position="809"/>
        <end position="836"/>
    </location>
</feature>
<feature type="compositionally biased region" description="Basic residues" evidence="1">
    <location>
        <begin position="429"/>
        <end position="448"/>
    </location>
</feature>
<dbReference type="InterPro" id="IPR038769">
    <property type="entry name" value="MTC4"/>
</dbReference>
<keyword evidence="3" id="KW-1185">Reference proteome</keyword>
<dbReference type="RefSeq" id="XP_064771007.1">
    <property type="nucleotide sequence ID" value="XM_064915021.1"/>
</dbReference>
<feature type="compositionally biased region" description="Low complexity" evidence="1">
    <location>
        <begin position="207"/>
        <end position="218"/>
    </location>
</feature>
<feature type="compositionally biased region" description="Low complexity" evidence="1">
    <location>
        <begin position="142"/>
        <end position="162"/>
    </location>
</feature>
<feature type="compositionally biased region" description="Basic residues" evidence="1">
    <location>
        <begin position="643"/>
        <end position="663"/>
    </location>
</feature>
<feature type="compositionally biased region" description="Polar residues" evidence="1">
    <location>
        <begin position="163"/>
        <end position="182"/>
    </location>
</feature>
<feature type="compositionally biased region" description="Low complexity" evidence="1">
    <location>
        <begin position="502"/>
        <end position="528"/>
    </location>
</feature>
<sequence>MATLRPSQRGRRVPPLQQRSSTMQDSLPPARRRSSVAALSGSEADDAEALDLLSLQATATSSSSQYQYSTLSPSSTSSSGSASQGQIWPASGTSAAAAARTRHYDTNAKSFLTGMQFYSPSAHSASQHQQQPERPTVVLTNASGSSFGSGASGSTSSSASSSNGHLRSKSANTSKISLNSLDNPAGDDEGEPAKLPRRNRTTRRQVQLSPTPTTQTTSKGRMNIEISDADVARVANLVIHLRDSRAVSSSSAKKRQKIALDQSDSIEPSPATERRVLKTKTWLELHAAYISQSQVAQHHSALVNHRGVDGVYNPLQIIRNRLVRKALNHSLDMQPVAIVTPASTAYNSNPARPIIWEVDVNEMFADWGWRERNRTLMRDRSNRLLYEPMLRDEDARRHGHKRSDTAEDEEYSGSDLSGDEESDEDAKGGRLHGRLRRHRHHRHDGASRRRVVKILPDFGLTREIEYQLTKRQMKAAASQMEKGARRRRVANEEDEDDEAYDSYESSSGESYTSSDTDSDDASSQAYSEGAVSDAVFEEAVHSSGASSTNRKLGFRKGHHHHRLHRRGRRRASEAGQFSPSGSRSASPVKSRPGSPGSKKTTPVSAEPLVSPDGLLAVPSLGLSSAGGAGGSSGHVSDGGVSIRKSKKSKSPSRRPRSFHRSHSRSSSSTTADLSLSNSTTRSTNGRQDQKLLSPQYRDSNVSKVVFSPAHGSTATVSTPLLSPASGNDLHPLTRIRPESDVEDPAGETSADGGASTPALSSRAEGARAGLAELVQELRWLDAQFAVQGRRAAVVCTVYQRSISRLADTSAVGKSSEGKREEDSAAVDDDDEDDSESIPALRNSFETVTSHFKDVTLTASKAALSTLSSRADALTSAFSTSFRSRFDFAISASDRLSAEINTTLSLQVRRLGEELEYVEKEGASSRRRAYMKNELKQVGFVVLDKAVTGVLWMVWGVVMVLRVLRSVVRAALYVLRIIIWC</sequence>
<feature type="compositionally biased region" description="Acidic residues" evidence="1">
    <location>
        <begin position="492"/>
        <end position="501"/>
    </location>
</feature>
<gene>
    <name evidence="2" type="ORF">BZA70DRAFT_31530</name>
</gene>
<feature type="compositionally biased region" description="Low complexity" evidence="1">
    <location>
        <begin position="613"/>
        <end position="623"/>
    </location>
</feature>
<organism evidence="2 3">
    <name type="scientific">Myxozyma melibiosi</name>
    <dbReference type="NCBI Taxonomy" id="54550"/>
    <lineage>
        <taxon>Eukaryota</taxon>
        <taxon>Fungi</taxon>
        <taxon>Dikarya</taxon>
        <taxon>Ascomycota</taxon>
        <taxon>Saccharomycotina</taxon>
        <taxon>Lipomycetes</taxon>
        <taxon>Lipomycetales</taxon>
        <taxon>Lipomycetaceae</taxon>
        <taxon>Myxozyma</taxon>
    </lineage>
</organism>
<proteinExistence type="predicted"/>
<comment type="caution">
    <text evidence="2">The sequence shown here is derived from an EMBL/GenBank/DDBJ whole genome shotgun (WGS) entry which is preliminary data.</text>
</comment>
<accession>A0ABR1FDQ1</accession>
<feature type="compositionally biased region" description="Low complexity" evidence="1">
    <location>
        <begin position="121"/>
        <end position="132"/>
    </location>
</feature>
<evidence type="ECO:0000313" key="3">
    <source>
        <dbReference type="Proteomes" id="UP001498771"/>
    </source>
</evidence>
<feature type="region of interest" description="Disordered" evidence="1">
    <location>
        <begin position="712"/>
        <end position="763"/>
    </location>
</feature>
<evidence type="ECO:0000313" key="2">
    <source>
        <dbReference type="EMBL" id="KAK7207974.1"/>
    </source>
</evidence>
<dbReference type="PANTHER" id="PTHR38426:SF1">
    <property type="entry name" value="MAINTENANCE OF TELOMERE CAPPING PROTEIN 4"/>
    <property type="match status" value="1"/>
</dbReference>
<protein>
    <submittedName>
        <fullName evidence="2">Uncharacterized protein</fullName>
    </submittedName>
</protein>
<feature type="compositionally biased region" description="Basic residues" evidence="1">
    <location>
        <begin position="552"/>
        <end position="569"/>
    </location>
</feature>
<feature type="region of interest" description="Disordered" evidence="1">
    <location>
        <begin position="60"/>
        <end position="99"/>
    </location>
</feature>